<keyword evidence="3" id="KW-1185">Reference proteome</keyword>
<dbReference type="KEGG" id="tva:75638648"/>
<feature type="region of interest" description="Disordered" evidence="1">
    <location>
        <begin position="116"/>
        <end position="151"/>
    </location>
</feature>
<name>A2EGZ5_TRIV3</name>
<dbReference type="Proteomes" id="UP000001542">
    <property type="component" value="Unassembled WGS sequence"/>
</dbReference>
<evidence type="ECO:0000256" key="1">
    <source>
        <dbReference type="SAM" id="MobiDB-lite"/>
    </source>
</evidence>
<dbReference type="InParanoid" id="A2EGZ5"/>
<evidence type="ECO:0000313" key="3">
    <source>
        <dbReference type="Proteomes" id="UP000001542"/>
    </source>
</evidence>
<dbReference type="RefSeq" id="XP_001320266.1">
    <property type="nucleotide sequence ID" value="XM_001320231.1"/>
</dbReference>
<gene>
    <name evidence="2" type="ORF">TVAG_463230</name>
</gene>
<feature type="compositionally biased region" description="Low complexity" evidence="1">
    <location>
        <begin position="118"/>
        <end position="132"/>
    </location>
</feature>
<dbReference type="VEuPathDB" id="TrichDB:TVAGG3_0078140"/>
<protein>
    <submittedName>
        <fullName evidence="2">Uncharacterized protein</fullName>
    </submittedName>
</protein>
<organism evidence="2 3">
    <name type="scientific">Trichomonas vaginalis (strain ATCC PRA-98 / G3)</name>
    <dbReference type="NCBI Taxonomy" id="412133"/>
    <lineage>
        <taxon>Eukaryota</taxon>
        <taxon>Metamonada</taxon>
        <taxon>Parabasalia</taxon>
        <taxon>Trichomonadida</taxon>
        <taxon>Trichomonadidae</taxon>
        <taxon>Trichomonas</taxon>
    </lineage>
</organism>
<evidence type="ECO:0000313" key="2">
    <source>
        <dbReference type="EMBL" id="EAY08043.1"/>
    </source>
</evidence>
<accession>A2EGZ5</accession>
<sequence>MASKNARNIGLIILKNLGLTDEEAEVLENQKPEQINTIFARDQSGLGYKKLSTNYAAEANNVFARISAKIANDNKDQVKTCIASTATKTHQFIPRRLQKKSIGSLSNEDLATILSEVAPTTAQTSQITTSTPEEPAKRKRRHHHHHATEEQ</sequence>
<feature type="compositionally biased region" description="Basic residues" evidence="1">
    <location>
        <begin position="137"/>
        <end position="151"/>
    </location>
</feature>
<dbReference type="OrthoDB" id="10589861at2759"/>
<proteinExistence type="predicted"/>
<reference evidence="2" key="2">
    <citation type="journal article" date="2007" name="Science">
        <title>Draft genome sequence of the sexually transmitted pathogen Trichomonas vaginalis.</title>
        <authorList>
            <person name="Carlton J.M."/>
            <person name="Hirt R.P."/>
            <person name="Silva J.C."/>
            <person name="Delcher A.L."/>
            <person name="Schatz M."/>
            <person name="Zhao Q."/>
            <person name="Wortman J.R."/>
            <person name="Bidwell S.L."/>
            <person name="Alsmark U.C.M."/>
            <person name="Besteiro S."/>
            <person name="Sicheritz-Ponten T."/>
            <person name="Noel C.J."/>
            <person name="Dacks J.B."/>
            <person name="Foster P.G."/>
            <person name="Simillion C."/>
            <person name="Van de Peer Y."/>
            <person name="Miranda-Saavedra D."/>
            <person name="Barton G.J."/>
            <person name="Westrop G.D."/>
            <person name="Mueller S."/>
            <person name="Dessi D."/>
            <person name="Fiori P.L."/>
            <person name="Ren Q."/>
            <person name="Paulsen I."/>
            <person name="Zhang H."/>
            <person name="Bastida-Corcuera F.D."/>
            <person name="Simoes-Barbosa A."/>
            <person name="Brown M.T."/>
            <person name="Hayes R.D."/>
            <person name="Mukherjee M."/>
            <person name="Okumura C.Y."/>
            <person name="Schneider R."/>
            <person name="Smith A.J."/>
            <person name="Vanacova S."/>
            <person name="Villalvazo M."/>
            <person name="Haas B.J."/>
            <person name="Pertea M."/>
            <person name="Feldblyum T.V."/>
            <person name="Utterback T.R."/>
            <person name="Shu C.L."/>
            <person name="Osoegawa K."/>
            <person name="de Jong P.J."/>
            <person name="Hrdy I."/>
            <person name="Horvathova L."/>
            <person name="Zubacova Z."/>
            <person name="Dolezal P."/>
            <person name="Malik S.B."/>
            <person name="Logsdon J.M. Jr."/>
            <person name="Henze K."/>
            <person name="Gupta A."/>
            <person name="Wang C.C."/>
            <person name="Dunne R.L."/>
            <person name="Upcroft J.A."/>
            <person name="Upcroft P."/>
            <person name="White O."/>
            <person name="Salzberg S.L."/>
            <person name="Tang P."/>
            <person name="Chiu C.-H."/>
            <person name="Lee Y.-S."/>
            <person name="Embley T.M."/>
            <person name="Coombs G.H."/>
            <person name="Mottram J.C."/>
            <person name="Tachezy J."/>
            <person name="Fraser-Liggett C.M."/>
            <person name="Johnson P.J."/>
        </authorList>
    </citation>
    <scope>NUCLEOTIDE SEQUENCE [LARGE SCALE GENOMIC DNA]</scope>
    <source>
        <strain evidence="2">G3</strain>
    </source>
</reference>
<dbReference type="AlphaFoldDB" id="A2EGZ5"/>
<reference evidence="2" key="1">
    <citation type="submission" date="2006-10" db="EMBL/GenBank/DDBJ databases">
        <authorList>
            <person name="Amadeo P."/>
            <person name="Zhao Q."/>
            <person name="Wortman J."/>
            <person name="Fraser-Liggett C."/>
            <person name="Carlton J."/>
        </authorList>
    </citation>
    <scope>NUCLEOTIDE SEQUENCE</scope>
    <source>
        <strain evidence="2">G3</strain>
    </source>
</reference>
<dbReference type="EMBL" id="DS113386">
    <property type="protein sequence ID" value="EAY08043.1"/>
    <property type="molecule type" value="Genomic_DNA"/>
</dbReference>
<dbReference type="VEuPathDB" id="TrichDB:TVAG_463230"/>